<dbReference type="Pfam" id="PF04075">
    <property type="entry name" value="F420H2_quin_red"/>
    <property type="match status" value="1"/>
</dbReference>
<dbReference type="InterPro" id="IPR004378">
    <property type="entry name" value="F420H2_quin_Rdtase"/>
</dbReference>
<gene>
    <name evidence="1" type="ORF">M6B22_03720</name>
</gene>
<dbReference type="Gene3D" id="2.30.110.10">
    <property type="entry name" value="Electron Transport, Fmn-binding Protein, Chain A"/>
    <property type="match status" value="1"/>
</dbReference>
<reference evidence="1" key="1">
    <citation type="submission" date="2022-05" db="EMBL/GenBank/DDBJ databases">
        <title>Jatrophihabitans sp. SB3-54 whole genome sequence.</title>
        <authorList>
            <person name="Suh M.K."/>
            <person name="Eom M.K."/>
            <person name="Kim J.S."/>
            <person name="Kim H.S."/>
            <person name="Do H.E."/>
            <person name="Shin Y.K."/>
            <person name="Lee J.-S."/>
        </authorList>
    </citation>
    <scope>NUCLEOTIDE SEQUENCE</scope>
    <source>
        <strain evidence="1">SB3-54</strain>
    </source>
</reference>
<accession>A0ABY7JZ68</accession>
<organism evidence="1 2">
    <name type="scientific">Jatrophihabitans cynanchi</name>
    <dbReference type="NCBI Taxonomy" id="2944128"/>
    <lineage>
        <taxon>Bacteria</taxon>
        <taxon>Bacillati</taxon>
        <taxon>Actinomycetota</taxon>
        <taxon>Actinomycetes</taxon>
        <taxon>Jatrophihabitantales</taxon>
        <taxon>Jatrophihabitantaceae</taxon>
        <taxon>Jatrophihabitans</taxon>
    </lineage>
</organism>
<dbReference type="Proteomes" id="UP001164693">
    <property type="component" value="Chromosome"/>
</dbReference>
<evidence type="ECO:0000313" key="1">
    <source>
        <dbReference type="EMBL" id="WAX57878.1"/>
    </source>
</evidence>
<proteinExistence type="predicted"/>
<protein>
    <submittedName>
        <fullName evidence="1">Nitroreductase family deazaflavin-dependent oxidoreductase</fullName>
    </submittedName>
</protein>
<dbReference type="InterPro" id="IPR012349">
    <property type="entry name" value="Split_barrel_FMN-bd"/>
</dbReference>
<dbReference type="NCBIfam" id="TIGR00026">
    <property type="entry name" value="hi_GC_TIGR00026"/>
    <property type="match status" value="1"/>
</dbReference>
<keyword evidence="2" id="KW-1185">Reference proteome</keyword>
<dbReference type="RefSeq" id="WP_269444427.1">
    <property type="nucleotide sequence ID" value="NZ_CP097463.1"/>
</dbReference>
<dbReference type="EMBL" id="CP097463">
    <property type="protein sequence ID" value="WAX57878.1"/>
    <property type="molecule type" value="Genomic_DNA"/>
</dbReference>
<evidence type="ECO:0000313" key="2">
    <source>
        <dbReference type="Proteomes" id="UP001164693"/>
    </source>
</evidence>
<name>A0ABY7JZ68_9ACTN</name>
<sequence length="159" mass="17508">MVDKTATDGPRAQKLAVQGLVNRLMRGLLRTPLLCRAVGKRLPTLYVVGRKSGRRYSIPVAYTRHDGALLIGSPFGWGRNLRTGEPVTIRLKGRRRQAEVQVLSAEPEVVAAYAVMARDNHNFANFNKIGFDSAGNPDPHDLHLAWAAGARAFRLTPAR</sequence>